<evidence type="ECO:0000259" key="3">
    <source>
        <dbReference type="PROSITE" id="PS51123"/>
    </source>
</evidence>
<dbReference type="Gene3D" id="3.30.1330.60">
    <property type="entry name" value="OmpA-like domain"/>
    <property type="match status" value="1"/>
</dbReference>
<organism evidence="4 5">
    <name type="scientific">Pseudomonas duriflava</name>
    <dbReference type="NCBI Taxonomy" id="459528"/>
    <lineage>
        <taxon>Bacteria</taxon>
        <taxon>Pseudomonadati</taxon>
        <taxon>Pseudomonadota</taxon>
        <taxon>Gammaproteobacteria</taxon>
        <taxon>Pseudomonadales</taxon>
        <taxon>Pseudomonadaceae</taxon>
        <taxon>Pseudomonas</taxon>
    </lineage>
</organism>
<proteinExistence type="predicted"/>
<dbReference type="Gene3D" id="3.40.190.10">
    <property type="entry name" value="Periplasmic binding protein-like II"/>
    <property type="match status" value="2"/>
</dbReference>
<dbReference type="SUPFAM" id="SSF53850">
    <property type="entry name" value="Periplasmic binding protein-like II"/>
    <property type="match status" value="1"/>
</dbReference>
<dbReference type="InterPro" id="IPR050811">
    <property type="entry name" value="Phosphate_ABC_transporter"/>
</dbReference>
<dbReference type="GO" id="GO:0016020">
    <property type="term" value="C:membrane"/>
    <property type="evidence" value="ECO:0007669"/>
    <property type="project" value="UniProtKB-UniRule"/>
</dbReference>
<dbReference type="InterPro" id="IPR036737">
    <property type="entry name" value="OmpA-like_sf"/>
</dbReference>
<feature type="domain" description="OmpA-like" evidence="3">
    <location>
        <begin position="344"/>
        <end position="457"/>
    </location>
</feature>
<dbReference type="CDD" id="cd13566">
    <property type="entry name" value="PBP2_phosphate"/>
    <property type="match status" value="1"/>
</dbReference>
<protein>
    <submittedName>
        <fullName evidence="4">Phosphate ABC transporter substrate-binding protein, PhoT family (TC 3.A.1.7.1)</fullName>
    </submittedName>
</protein>
<dbReference type="Pfam" id="PF12849">
    <property type="entry name" value="PBP_like_2"/>
    <property type="match status" value="1"/>
</dbReference>
<evidence type="ECO:0000313" key="4">
    <source>
        <dbReference type="EMBL" id="TWI57395.1"/>
    </source>
</evidence>
<dbReference type="EMBL" id="VLKY01000002">
    <property type="protein sequence ID" value="TWI57395.1"/>
    <property type="molecule type" value="Genomic_DNA"/>
</dbReference>
<accession>A0A562QL07</accession>
<dbReference type="PROSITE" id="PS51123">
    <property type="entry name" value="OMPA_2"/>
    <property type="match status" value="1"/>
</dbReference>
<dbReference type="InterPro" id="IPR006665">
    <property type="entry name" value="OmpA-like"/>
</dbReference>
<dbReference type="AlphaFoldDB" id="A0A562QL07"/>
<evidence type="ECO:0000313" key="5">
    <source>
        <dbReference type="Proteomes" id="UP000316905"/>
    </source>
</evidence>
<dbReference type="SUPFAM" id="SSF103088">
    <property type="entry name" value="OmpA-like"/>
    <property type="match status" value="1"/>
</dbReference>
<dbReference type="OrthoDB" id="9790048at2"/>
<dbReference type="PANTHER" id="PTHR30570">
    <property type="entry name" value="PERIPLASMIC PHOSPHATE BINDING COMPONENT OF PHOSPHATE ABC TRANSPORTER"/>
    <property type="match status" value="1"/>
</dbReference>
<dbReference type="InterPro" id="IPR024370">
    <property type="entry name" value="PBP_domain"/>
</dbReference>
<comment type="caution">
    <text evidence="4">The sequence shown here is derived from an EMBL/GenBank/DDBJ whole genome shotgun (WGS) entry which is preliminary data.</text>
</comment>
<name>A0A562QL07_9PSED</name>
<reference evidence="4 5" key="1">
    <citation type="journal article" date="2015" name="Stand. Genomic Sci.">
        <title>Genomic Encyclopedia of Bacterial and Archaeal Type Strains, Phase III: the genomes of soil and plant-associated and newly described type strains.</title>
        <authorList>
            <person name="Whitman W.B."/>
            <person name="Woyke T."/>
            <person name="Klenk H.P."/>
            <person name="Zhou Y."/>
            <person name="Lilburn T.G."/>
            <person name="Beck B.J."/>
            <person name="De Vos P."/>
            <person name="Vandamme P."/>
            <person name="Eisen J.A."/>
            <person name="Garrity G."/>
            <person name="Hugenholtz P."/>
            <person name="Kyrpides N.C."/>
        </authorList>
    </citation>
    <scope>NUCLEOTIDE SEQUENCE [LARGE SCALE GENOMIC DNA]</scope>
    <source>
        <strain evidence="4 5">CGMCC 1.6858</strain>
    </source>
</reference>
<evidence type="ECO:0000256" key="1">
    <source>
        <dbReference type="ARBA" id="ARBA00022729"/>
    </source>
</evidence>
<dbReference type="CDD" id="cd07185">
    <property type="entry name" value="OmpA_C-like"/>
    <property type="match status" value="1"/>
</dbReference>
<keyword evidence="2" id="KW-0472">Membrane</keyword>
<dbReference type="Proteomes" id="UP000316905">
    <property type="component" value="Unassembled WGS sequence"/>
</dbReference>
<sequence>MSSLQDTYRPSHTIAWVILAFVCYALPWSVLAATLPLPANGQPALRIHGSNTIGAQLSLLMVRGFLKEQGFERVVSQNGLQENERLVIGTRADGKSVRIEMAAHGSSTGFQGLISGEADIAAASRPIKSSEALKLESLGDSRGAGSEHVIGIDGIAIIVNPANPLASLSTEDLARVFSGDIQDWKALQGPAGPIHLYARDDRSGTFDTFKELVMASSGKSLAATAERFESNDALSAAILKDPNGIGFVGLAAIGKAKTLTVSDGQALPLAPTTNTIATEDYPLSRRLFFYTRPLETNPWVKALVSYAQSPAGQQWVNLSGFVAQEIMAVRPVVPSNAPDSYQALTTSAQRLSVNFRFAEGSATLDNKANRDIQRLLDYLKQNDKLDKKVTLIGFSDTKENLKRAELLSKLRAMAVRRELNKGGVIFHDIVGLGEALPVASNASNNRLKNRRVEVWVH</sequence>
<dbReference type="Pfam" id="PF00691">
    <property type="entry name" value="OmpA"/>
    <property type="match status" value="1"/>
</dbReference>
<keyword evidence="1" id="KW-0732">Signal</keyword>
<dbReference type="RefSeq" id="WP_145137881.1">
    <property type="nucleotide sequence ID" value="NZ_VLKY01000002.1"/>
</dbReference>
<gene>
    <name evidence="4" type="ORF">IQ22_00611</name>
</gene>
<evidence type="ECO:0000256" key="2">
    <source>
        <dbReference type="PROSITE-ProRule" id="PRU00473"/>
    </source>
</evidence>
<keyword evidence="5" id="KW-1185">Reference proteome</keyword>
<dbReference type="PANTHER" id="PTHR30570:SF1">
    <property type="entry name" value="PHOSPHATE-BINDING PROTEIN PSTS"/>
    <property type="match status" value="1"/>
</dbReference>